<protein>
    <submittedName>
        <fullName evidence="1">Uncharacterized protein</fullName>
    </submittedName>
</protein>
<accession>A0AAE8MJ37</accession>
<dbReference type="PANTHER" id="PTHR24148:SF64">
    <property type="entry name" value="HETEROKARYON INCOMPATIBILITY DOMAIN-CONTAINING PROTEIN"/>
    <property type="match status" value="1"/>
</dbReference>
<gene>
    <name evidence="1" type="ORF">FTOL_11991</name>
</gene>
<dbReference type="AlphaFoldDB" id="A0AAE8MJ37"/>
<reference evidence="1" key="1">
    <citation type="submission" date="2018-03" db="EMBL/GenBank/DDBJ databases">
        <authorList>
            <person name="Guldener U."/>
        </authorList>
    </citation>
    <scope>NUCLEOTIDE SEQUENCE</scope>
</reference>
<proteinExistence type="predicted"/>
<organism evidence="1 2">
    <name type="scientific">Fusarium torulosum</name>
    <dbReference type="NCBI Taxonomy" id="33205"/>
    <lineage>
        <taxon>Eukaryota</taxon>
        <taxon>Fungi</taxon>
        <taxon>Dikarya</taxon>
        <taxon>Ascomycota</taxon>
        <taxon>Pezizomycotina</taxon>
        <taxon>Sordariomycetes</taxon>
        <taxon>Hypocreomycetidae</taxon>
        <taxon>Hypocreales</taxon>
        <taxon>Nectriaceae</taxon>
        <taxon>Fusarium</taxon>
    </lineage>
</organism>
<dbReference type="PANTHER" id="PTHR24148">
    <property type="entry name" value="ANKYRIN REPEAT DOMAIN-CONTAINING PROTEIN 39 HOMOLOG-RELATED"/>
    <property type="match status" value="1"/>
</dbReference>
<comment type="caution">
    <text evidence="1">The sequence shown here is derived from an EMBL/GenBank/DDBJ whole genome shotgun (WGS) entry which is preliminary data.</text>
</comment>
<evidence type="ECO:0000313" key="1">
    <source>
        <dbReference type="EMBL" id="SPJ86966.1"/>
    </source>
</evidence>
<dbReference type="InterPro" id="IPR052895">
    <property type="entry name" value="HetReg/Transcr_Mod"/>
</dbReference>
<dbReference type="Proteomes" id="UP001187734">
    <property type="component" value="Unassembled WGS sequence"/>
</dbReference>
<evidence type="ECO:0000313" key="2">
    <source>
        <dbReference type="Proteomes" id="UP001187734"/>
    </source>
</evidence>
<dbReference type="EMBL" id="ONZP01000538">
    <property type="protein sequence ID" value="SPJ86966.1"/>
    <property type="molecule type" value="Genomic_DNA"/>
</dbReference>
<name>A0AAE8MJ37_9HYPO</name>
<sequence length="153" mass="16989">MAIQMDIRRDSYWGKGGPRDEEGGATLDQLLTILRASDCSEPRDKVFGILGMVDKRHKEAITVAYNISLSKIYGSVTRYEITSSHTLDALRFVAPNMSPDLPSWLSDYRLRTIGSEMFPVARENGIDAAAGRLVATDLINSERGKRSPSTLRL</sequence>
<keyword evidence="2" id="KW-1185">Reference proteome</keyword>